<dbReference type="Proteomes" id="UP000489600">
    <property type="component" value="Unassembled WGS sequence"/>
</dbReference>
<protein>
    <recommendedName>
        <fullName evidence="2">Casein kinase II subunit beta</fullName>
        <shortName evidence="2">CK II beta</shortName>
    </recommendedName>
</protein>
<dbReference type="Pfam" id="PF01214">
    <property type="entry name" value="CK_II_beta"/>
    <property type="match status" value="1"/>
</dbReference>
<dbReference type="AlphaFoldDB" id="A0A565C7A1"/>
<evidence type="ECO:0000313" key="4">
    <source>
        <dbReference type="Proteomes" id="UP000489600"/>
    </source>
</evidence>
<dbReference type="GO" id="GO:0005737">
    <property type="term" value="C:cytoplasm"/>
    <property type="evidence" value="ECO:0007669"/>
    <property type="project" value="TreeGrafter"/>
</dbReference>
<dbReference type="SUPFAM" id="SSF57798">
    <property type="entry name" value="Casein kinase II beta subunit"/>
    <property type="match status" value="1"/>
</dbReference>
<name>A0A565C7A1_9BRAS</name>
<comment type="similarity">
    <text evidence="1 2">Belongs to the casein kinase 2 subunit beta family.</text>
</comment>
<comment type="subunit">
    <text evidence="2">Tetramer of two alpha and two beta subunits.</text>
</comment>
<dbReference type="OrthoDB" id="3971593at2759"/>
<dbReference type="InterPro" id="IPR000704">
    <property type="entry name" value="Casein_kinase_II_reg-sub"/>
</dbReference>
<comment type="caution">
    <text evidence="3">The sequence shown here is derived from an EMBL/GenBank/DDBJ whole genome shotgun (WGS) entry which is preliminary data.</text>
</comment>
<proteinExistence type="inferred from homology"/>
<dbReference type="SMART" id="SM01085">
    <property type="entry name" value="CK_II_beta"/>
    <property type="match status" value="1"/>
</dbReference>
<reference evidence="3" key="1">
    <citation type="submission" date="2019-07" db="EMBL/GenBank/DDBJ databases">
        <authorList>
            <person name="Dittberner H."/>
        </authorList>
    </citation>
    <scope>NUCLEOTIDE SEQUENCE [LARGE SCALE GENOMIC DNA]</scope>
</reference>
<dbReference type="InterPro" id="IPR035991">
    <property type="entry name" value="Casein_kinase_II_beta-like"/>
</dbReference>
<sequence>MSGLSNQVPYYDHALDLILDEESSSHGEIITEEQNELIESAAEVLYGMIHSRYLLTYLGLCSMLNVSLEDAQELIVVANIVYLFVYPISLEQVP</sequence>
<evidence type="ECO:0000256" key="2">
    <source>
        <dbReference type="RuleBase" id="RU361268"/>
    </source>
</evidence>
<evidence type="ECO:0000256" key="1">
    <source>
        <dbReference type="ARBA" id="ARBA00006941"/>
    </source>
</evidence>
<dbReference type="GO" id="GO:0019887">
    <property type="term" value="F:protein kinase regulator activity"/>
    <property type="evidence" value="ECO:0007669"/>
    <property type="project" value="InterPro"/>
</dbReference>
<dbReference type="EMBL" id="CABITT030000006">
    <property type="protein sequence ID" value="VVB09529.1"/>
    <property type="molecule type" value="Genomic_DNA"/>
</dbReference>
<comment type="function">
    <text evidence="2">Plays a complex role in regulating the basal catalytic activity of the alpha subunit.</text>
</comment>
<keyword evidence="4" id="KW-1185">Reference proteome</keyword>
<dbReference type="Gene3D" id="1.10.1820.10">
    <property type="entry name" value="protein kinase ck2 holoenzyme, chain C, domain 1"/>
    <property type="match status" value="1"/>
</dbReference>
<dbReference type="GO" id="GO:0005956">
    <property type="term" value="C:protein kinase CK2 complex"/>
    <property type="evidence" value="ECO:0007669"/>
    <property type="project" value="UniProtKB-UniRule"/>
</dbReference>
<evidence type="ECO:0000313" key="3">
    <source>
        <dbReference type="EMBL" id="VVB09529.1"/>
    </source>
</evidence>
<organism evidence="3 4">
    <name type="scientific">Arabis nemorensis</name>
    <dbReference type="NCBI Taxonomy" id="586526"/>
    <lineage>
        <taxon>Eukaryota</taxon>
        <taxon>Viridiplantae</taxon>
        <taxon>Streptophyta</taxon>
        <taxon>Embryophyta</taxon>
        <taxon>Tracheophyta</taxon>
        <taxon>Spermatophyta</taxon>
        <taxon>Magnoliopsida</taxon>
        <taxon>eudicotyledons</taxon>
        <taxon>Gunneridae</taxon>
        <taxon>Pentapetalae</taxon>
        <taxon>rosids</taxon>
        <taxon>malvids</taxon>
        <taxon>Brassicales</taxon>
        <taxon>Brassicaceae</taxon>
        <taxon>Arabideae</taxon>
        <taxon>Arabis</taxon>
    </lineage>
</organism>
<gene>
    <name evidence="3" type="ORF">ANE_LOCUS19973</name>
</gene>
<dbReference type="InterPro" id="IPR016149">
    <property type="entry name" value="Casein_kin_II_reg-sub_N"/>
</dbReference>
<dbReference type="PANTHER" id="PTHR11740">
    <property type="entry name" value="CASEIN KINASE II SUBUNIT BETA"/>
    <property type="match status" value="1"/>
</dbReference>
<accession>A0A565C7A1</accession>
<dbReference type="PANTHER" id="PTHR11740:SF0">
    <property type="entry name" value="CASEIN KINASE II SUBUNIT BETA"/>
    <property type="match status" value="1"/>
</dbReference>